<name>A0A078KWL3_9GAMM</name>
<organism evidence="1 2">
    <name type="scientific">Legionella massiliensis</name>
    <dbReference type="NCBI Taxonomy" id="1034943"/>
    <lineage>
        <taxon>Bacteria</taxon>
        <taxon>Pseudomonadati</taxon>
        <taxon>Pseudomonadota</taxon>
        <taxon>Gammaproteobacteria</taxon>
        <taxon>Legionellales</taxon>
        <taxon>Legionellaceae</taxon>
        <taxon>Legionella</taxon>
    </lineage>
</organism>
<dbReference type="RefSeq" id="WP_043872736.1">
    <property type="nucleotide sequence ID" value="NZ_CCVW01000001.1"/>
</dbReference>
<evidence type="ECO:0000313" key="2">
    <source>
        <dbReference type="Proteomes" id="UP000044071"/>
    </source>
</evidence>
<proteinExistence type="predicted"/>
<keyword evidence="2" id="KW-1185">Reference proteome</keyword>
<reference evidence="1 2" key="1">
    <citation type="submission" date="2014-06" db="EMBL/GenBank/DDBJ databases">
        <authorList>
            <person name="Urmite Genomes Urmite Genomes"/>
        </authorList>
    </citation>
    <scope>NUCLEOTIDE SEQUENCE [LARGE SCALE GENOMIC DNA]</scope>
</reference>
<accession>A0A078KWL3</accession>
<dbReference type="Proteomes" id="UP000044071">
    <property type="component" value="Unassembled WGS sequence"/>
</dbReference>
<dbReference type="EMBL" id="CCSB01000001">
    <property type="protein sequence ID" value="CDZ76139.1"/>
    <property type="molecule type" value="Genomic_DNA"/>
</dbReference>
<gene>
    <name evidence="1" type="ORF">BN59_00405</name>
</gene>
<protein>
    <submittedName>
        <fullName evidence="1">Uncharacterized protein</fullName>
    </submittedName>
</protein>
<evidence type="ECO:0000313" key="1">
    <source>
        <dbReference type="EMBL" id="CDZ76139.1"/>
    </source>
</evidence>
<sequence>MAFDDVLIDSGILQQYIDYFVQLHQKHPLALKYIEQFWLKGDAASEDSPLSGRLFFSNFYIDNDAVGEELAPLIVNNLLCSTKQQIDICMNLYMSTPADERLKCLPAQIVKVFHFFVTFSMEMTDWRTLWNTLSLDGKTVDSERNKKLCDFVIQQIAFGIAPIIQDHIKRRESGYYLGFKTIENMKQLRKLNSHEIKCPALIRLNDGQDGTAFYLLKSIKSGPILLKNLDKSTPCNANEQPDLWVNSAENQAIYKAIDPLLNTSKNGKKATFFYYANSLSSSDSQSPRVTAQYTG</sequence>
<dbReference type="STRING" id="1034943.BN59_00405"/>
<dbReference type="AlphaFoldDB" id="A0A078KWL3"/>